<evidence type="ECO:0000256" key="1">
    <source>
        <dbReference type="SAM" id="MobiDB-lite"/>
    </source>
</evidence>
<feature type="compositionally biased region" description="Basic and acidic residues" evidence="1">
    <location>
        <begin position="67"/>
        <end position="85"/>
    </location>
</feature>
<evidence type="ECO:0000313" key="2">
    <source>
        <dbReference type="EMBL" id="MDN3427938.1"/>
    </source>
</evidence>
<comment type="caution">
    <text evidence="2">The sequence shown here is derived from an EMBL/GenBank/DDBJ whole genome shotgun (WGS) entry which is preliminary data.</text>
</comment>
<name>A0ABT7ZLA0_9BACL</name>
<dbReference type="InterPro" id="IPR036291">
    <property type="entry name" value="NAD(P)-bd_dom_sf"/>
</dbReference>
<protein>
    <submittedName>
        <fullName evidence="2">Uncharacterized protein</fullName>
    </submittedName>
</protein>
<gene>
    <name evidence="2" type="ORF">QMA01_11595</name>
</gene>
<keyword evidence="3" id="KW-1185">Reference proteome</keyword>
<feature type="region of interest" description="Disordered" evidence="1">
    <location>
        <begin position="64"/>
        <end position="85"/>
    </location>
</feature>
<dbReference type="RefSeq" id="WP_290215048.1">
    <property type="nucleotide sequence ID" value="NZ_JASDCQ010000003.1"/>
</dbReference>
<reference evidence="2 3" key="1">
    <citation type="submission" date="2023-03" db="EMBL/GenBank/DDBJ databases">
        <authorList>
            <person name="Uniacke-Lowe S."/>
            <person name="Ross P."/>
            <person name="Hill C."/>
        </authorList>
    </citation>
    <scope>NUCLEOTIDE SEQUENCE [LARGE SCALE GENOMIC DNA]</scope>
    <source>
        <strain evidence="2 3">APC 4016</strain>
    </source>
</reference>
<evidence type="ECO:0000313" key="3">
    <source>
        <dbReference type="Proteomes" id="UP001225873"/>
    </source>
</evidence>
<dbReference type="Gene3D" id="3.40.50.720">
    <property type="entry name" value="NAD(P)-binding Rossmann-like Domain"/>
    <property type="match status" value="1"/>
</dbReference>
<sequence>MKANKVKGSIIIFSHIYSLITKVGNIHHSSPKGGPKMLTETLALEYAKHSIKIKSIASRTITISGKRTQEQSVDEKRKGAPENHD</sequence>
<proteinExistence type="predicted"/>
<dbReference type="EMBL" id="JASDCQ010000003">
    <property type="protein sequence ID" value="MDN3427938.1"/>
    <property type="molecule type" value="Genomic_DNA"/>
</dbReference>
<dbReference type="Proteomes" id="UP001225873">
    <property type="component" value="Unassembled WGS sequence"/>
</dbReference>
<dbReference type="SUPFAM" id="SSF51735">
    <property type="entry name" value="NAD(P)-binding Rossmann-fold domains"/>
    <property type="match status" value="1"/>
</dbReference>
<accession>A0ABT7ZLA0</accession>
<organism evidence="2 3">
    <name type="scientific">Planococcus notacanthi</name>
    <dbReference type="NCBI Taxonomy" id="3035188"/>
    <lineage>
        <taxon>Bacteria</taxon>
        <taxon>Bacillati</taxon>
        <taxon>Bacillota</taxon>
        <taxon>Bacilli</taxon>
        <taxon>Bacillales</taxon>
        <taxon>Caryophanaceae</taxon>
        <taxon>Planococcus</taxon>
    </lineage>
</organism>